<dbReference type="STRING" id="97972.A0A2V1DFG1"/>
<sequence>MVFSVHYAKTGDTWRGVMFLGSVALQRLQRGIDDAVSDAFKTGDTWRGVEVLGKIDALCIIQDEGMHKQSQIAQMASIYMQSLFTIIAVDGTHADAGLPGVRDGTRSTTTQDIVTTSTTSLIPLIDHLDYHSAAHHRISYSTWYTRGWTMQEQVFLTRKLIFAKDQVYWHCSDAKWVEETELEFGSPLGYQGYRFGQDLDPNNPKNGPAQDSDSLNFHYHAGFQEDFDFNAAYTALRKYDGAQGLRAASRYPTRIWIASRSNAAHLEVYRDLAIKYMNRCLTFESDRFNAFSGILTGLTALFGKRYIWALPESDFSFGLIWTMPGHHRSFSRHTRTLHDGQKIEFPLPSWSWLAWYAGEPFGLHMGDLGWTSTPEIVFYQWEGADGYRRIEGDVPDAPIKRDVVTLARKRRYHWKSTPTTIKTGQQEPFDEENDTGLLRFWTSTIPKKHEIRDSNSGGNGNGQLVIRHGLGESNDQSVTGWDELVAEGIVGDIVVISRRLDWDYSRNTIKDTELFALVVYWEDGIAYRLK</sequence>
<protein>
    <submittedName>
        <fullName evidence="2">HET-domain-containing protein</fullName>
    </submittedName>
</protein>
<dbReference type="AlphaFoldDB" id="A0A2V1DFG1"/>
<name>A0A2V1DFG1_9PLEO</name>
<dbReference type="PANTHER" id="PTHR33112">
    <property type="entry name" value="DOMAIN PROTEIN, PUTATIVE-RELATED"/>
    <property type="match status" value="1"/>
</dbReference>
<reference evidence="2 3" key="1">
    <citation type="journal article" date="2018" name="Sci. Rep.">
        <title>Comparative genomics provides insights into the lifestyle and reveals functional heterogeneity of dark septate endophytic fungi.</title>
        <authorList>
            <person name="Knapp D.G."/>
            <person name="Nemeth J.B."/>
            <person name="Barry K."/>
            <person name="Hainaut M."/>
            <person name="Henrissat B."/>
            <person name="Johnson J."/>
            <person name="Kuo A."/>
            <person name="Lim J.H.P."/>
            <person name="Lipzen A."/>
            <person name="Nolan M."/>
            <person name="Ohm R.A."/>
            <person name="Tamas L."/>
            <person name="Grigoriev I.V."/>
            <person name="Spatafora J.W."/>
            <person name="Nagy L.G."/>
            <person name="Kovacs G.M."/>
        </authorList>
    </citation>
    <scope>NUCLEOTIDE SEQUENCE [LARGE SCALE GENOMIC DNA]</scope>
    <source>
        <strain evidence="2 3">DSE2036</strain>
    </source>
</reference>
<keyword evidence="3" id="KW-1185">Reference proteome</keyword>
<dbReference type="OrthoDB" id="5428863at2759"/>
<evidence type="ECO:0000313" key="2">
    <source>
        <dbReference type="EMBL" id="PVH96896.1"/>
    </source>
</evidence>
<evidence type="ECO:0000259" key="1">
    <source>
        <dbReference type="Pfam" id="PF06985"/>
    </source>
</evidence>
<evidence type="ECO:0000313" key="3">
    <source>
        <dbReference type="Proteomes" id="UP000244855"/>
    </source>
</evidence>
<dbReference type="PANTHER" id="PTHR33112:SF12">
    <property type="entry name" value="HETEROKARYON INCOMPATIBILITY DOMAIN-CONTAINING PROTEIN"/>
    <property type="match status" value="1"/>
</dbReference>
<dbReference type="InterPro" id="IPR010730">
    <property type="entry name" value="HET"/>
</dbReference>
<gene>
    <name evidence="2" type="ORF">DM02DRAFT_631587</name>
</gene>
<organism evidence="2 3">
    <name type="scientific">Periconia macrospinosa</name>
    <dbReference type="NCBI Taxonomy" id="97972"/>
    <lineage>
        <taxon>Eukaryota</taxon>
        <taxon>Fungi</taxon>
        <taxon>Dikarya</taxon>
        <taxon>Ascomycota</taxon>
        <taxon>Pezizomycotina</taxon>
        <taxon>Dothideomycetes</taxon>
        <taxon>Pleosporomycetidae</taxon>
        <taxon>Pleosporales</taxon>
        <taxon>Massarineae</taxon>
        <taxon>Periconiaceae</taxon>
        <taxon>Periconia</taxon>
    </lineage>
</organism>
<accession>A0A2V1DFG1</accession>
<feature type="domain" description="Heterokaryon incompatibility" evidence="1">
    <location>
        <begin position="55"/>
        <end position="152"/>
    </location>
</feature>
<dbReference type="EMBL" id="KZ805451">
    <property type="protein sequence ID" value="PVH96896.1"/>
    <property type="molecule type" value="Genomic_DNA"/>
</dbReference>
<proteinExistence type="predicted"/>
<dbReference type="Proteomes" id="UP000244855">
    <property type="component" value="Unassembled WGS sequence"/>
</dbReference>
<dbReference type="Pfam" id="PF06985">
    <property type="entry name" value="HET"/>
    <property type="match status" value="1"/>
</dbReference>